<protein>
    <submittedName>
        <fullName evidence="9">Putative MATE family efflux protein</fullName>
    </submittedName>
</protein>
<evidence type="ECO:0000256" key="1">
    <source>
        <dbReference type="ARBA" id="ARBA00004651"/>
    </source>
</evidence>
<dbReference type="Pfam" id="PF01554">
    <property type="entry name" value="MatE"/>
    <property type="match status" value="2"/>
</dbReference>
<evidence type="ECO:0000256" key="7">
    <source>
        <dbReference type="ARBA" id="ARBA00023136"/>
    </source>
</evidence>
<dbReference type="InterPro" id="IPR002528">
    <property type="entry name" value="MATE_fam"/>
</dbReference>
<feature type="transmembrane region" description="Helical" evidence="8">
    <location>
        <begin position="224"/>
        <end position="243"/>
    </location>
</feature>
<evidence type="ECO:0000256" key="2">
    <source>
        <dbReference type="ARBA" id="ARBA00010199"/>
    </source>
</evidence>
<feature type="transmembrane region" description="Helical" evidence="8">
    <location>
        <begin position="301"/>
        <end position="325"/>
    </location>
</feature>
<evidence type="ECO:0000313" key="10">
    <source>
        <dbReference type="Proteomes" id="UP000281738"/>
    </source>
</evidence>
<keyword evidence="6 8" id="KW-1133">Transmembrane helix</keyword>
<feature type="transmembrane region" description="Helical" evidence="8">
    <location>
        <begin position="73"/>
        <end position="97"/>
    </location>
</feature>
<dbReference type="EMBL" id="RKHO01000001">
    <property type="protein sequence ID" value="ROR92887.1"/>
    <property type="molecule type" value="Genomic_DNA"/>
</dbReference>
<evidence type="ECO:0000256" key="3">
    <source>
        <dbReference type="ARBA" id="ARBA00022448"/>
    </source>
</evidence>
<comment type="subcellular location">
    <subcellularLocation>
        <location evidence="1">Cell membrane</location>
        <topology evidence="1">Multi-pass membrane protein</topology>
    </subcellularLocation>
</comment>
<feature type="transmembrane region" description="Helical" evidence="8">
    <location>
        <begin position="346"/>
        <end position="366"/>
    </location>
</feature>
<dbReference type="AlphaFoldDB" id="A0A3N2CZC5"/>
<dbReference type="PANTHER" id="PTHR42893">
    <property type="entry name" value="PROTEIN DETOXIFICATION 44, CHLOROPLASTIC-RELATED"/>
    <property type="match status" value="1"/>
</dbReference>
<dbReference type="InterPro" id="IPR048279">
    <property type="entry name" value="MdtK-like"/>
</dbReference>
<keyword evidence="4" id="KW-1003">Cell membrane</keyword>
<dbReference type="InterPro" id="IPR044644">
    <property type="entry name" value="DinF-like"/>
</dbReference>
<dbReference type="CDD" id="cd13136">
    <property type="entry name" value="MATE_DinF_like"/>
    <property type="match status" value="1"/>
</dbReference>
<gene>
    <name evidence="9" type="ORF">EDD33_3788</name>
</gene>
<keyword evidence="10" id="KW-1185">Reference proteome</keyword>
<feature type="transmembrane region" description="Helical" evidence="8">
    <location>
        <begin position="41"/>
        <end position="61"/>
    </location>
</feature>
<proteinExistence type="inferred from homology"/>
<feature type="transmembrane region" description="Helical" evidence="8">
    <location>
        <begin position="191"/>
        <end position="212"/>
    </location>
</feature>
<evidence type="ECO:0000256" key="6">
    <source>
        <dbReference type="ARBA" id="ARBA00022989"/>
    </source>
</evidence>
<dbReference type="PIRSF" id="PIRSF006603">
    <property type="entry name" value="DinF"/>
    <property type="match status" value="1"/>
</dbReference>
<dbReference type="NCBIfam" id="TIGR00797">
    <property type="entry name" value="matE"/>
    <property type="match status" value="1"/>
</dbReference>
<evidence type="ECO:0000256" key="8">
    <source>
        <dbReference type="SAM" id="Phobius"/>
    </source>
</evidence>
<name>A0A3N2CZC5_9ACTN</name>
<feature type="transmembrane region" description="Helical" evidence="8">
    <location>
        <begin position="118"/>
        <end position="139"/>
    </location>
</feature>
<feature type="transmembrane region" description="Helical" evidence="8">
    <location>
        <begin position="411"/>
        <end position="431"/>
    </location>
</feature>
<dbReference type="Proteomes" id="UP000281738">
    <property type="component" value="Unassembled WGS sequence"/>
</dbReference>
<dbReference type="GO" id="GO:0015297">
    <property type="term" value="F:antiporter activity"/>
    <property type="evidence" value="ECO:0007669"/>
    <property type="project" value="InterPro"/>
</dbReference>
<sequence length="468" mass="48429">MHRQNACFGQSHLPRGGVSRAGRVSSLTPVTRVGREHDREILRLAVPAFLALVAEPMFLLADSAIVGHLGTPELAALGIASAVMGTLVSLCIFLAYGTTASVARQVGAGRTRAALTQGVDGLWLATGLGLLASLVTVPLTRPLVRLFGPGPLVEDQAVVYLRIALLGAVPLLLMLAATGVLRGLQDTRTPLLVAVAANGANVVLNLVLVYGVGAWEGLGLAGSAWGTLLAQLGAATALVWVVVRGARRTRATLRPDLAGIRAAGRAGVPLILRTLMLRASLLVMTYAAARLGDADLATMQLALTIWTFLAFTLDAVAIAAQAITGRYLGASDAAGARAVTRRMERWGWASGVVTGAALAALSPFLGGLFTSDPDVLELLVPVLLVAALAQPLAGIVFVLDGVLIGAGDAVYLAWAQLVTLALFAPVALAVGDRGLTWLWVAFGVLFMGGRAVTLLVRARGDAWLRLGA</sequence>
<reference evidence="9 10" key="1">
    <citation type="submission" date="2018-11" db="EMBL/GenBank/DDBJ databases">
        <title>Sequencing the genomes of 1000 actinobacteria strains.</title>
        <authorList>
            <person name="Klenk H.-P."/>
        </authorList>
    </citation>
    <scope>NUCLEOTIDE SEQUENCE [LARGE SCALE GENOMIC DNA]</scope>
    <source>
        <strain evidence="9 10">DSM 12652</strain>
    </source>
</reference>
<feature type="transmembrane region" description="Helical" evidence="8">
    <location>
        <begin position="159"/>
        <end position="184"/>
    </location>
</feature>
<evidence type="ECO:0000313" key="9">
    <source>
        <dbReference type="EMBL" id="ROR92887.1"/>
    </source>
</evidence>
<comment type="similarity">
    <text evidence="2">Belongs to the multi antimicrobial extrusion (MATE) (TC 2.A.66.1) family.</text>
</comment>
<evidence type="ECO:0000256" key="4">
    <source>
        <dbReference type="ARBA" id="ARBA00022475"/>
    </source>
</evidence>
<comment type="caution">
    <text evidence="9">The sequence shown here is derived from an EMBL/GenBank/DDBJ whole genome shotgun (WGS) entry which is preliminary data.</text>
</comment>
<feature type="transmembrane region" description="Helical" evidence="8">
    <location>
        <begin position="270"/>
        <end position="289"/>
    </location>
</feature>
<keyword evidence="5 8" id="KW-0812">Transmembrane</keyword>
<keyword evidence="7 8" id="KW-0472">Membrane</keyword>
<organism evidence="9 10">
    <name type="scientific">Nocardioides aurantiacus</name>
    <dbReference type="NCBI Taxonomy" id="86796"/>
    <lineage>
        <taxon>Bacteria</taxon>
        <taxon>Bacillati</taxon>
        <taxon>Actinomycetota</taxon>
        <taxon>Actinomycetes</taxon>
        <taxon>Propionibacteriales</taxon>
        <taxon>Nocardioidaceae</taxon>
        <taxon>Nocardioides</taxon>
    </lineage>
</organism>
<accession>A0A3N2CZC5</accession>
<dbReference type="GO" id="GO:0042910">
    <property type="term" value="F:xenobiotic transmembrane transporter activity"/>
    <property type="evidence" value="ECO:0007669"/>
    <property type="project" value="InterPro"/>
</dbReference>
<feature type="transmembrane region" description="Helical" evidence="8">
    <location>
        <begin position="378"/>
        <end position="399"/>
    </location>
</feature>
<feature type="transmembrane region" description="Helical" evidence="8">
    <location>
        <begin position="437"/>
        <end position="456"/>
    </location>
</feature>
<dbReference type="GO" id="GO:0005886">
    <property type="term" value="C:plasma membrane"/>
    <property type="evidence" value="ECO:0007669"/>
    <property type="project" value="UniProtKB-SubCell"/>
</dbReference>
<dbReference type="OrthoDB" id="5242355at2"/>
<keyword evidence="3" id="KW-0813">Transport</keyword>
<dbReference type="PANTHER" id="PTHR42893:SF46">
    <property type="entry name" value="PROTEIN DETOXIFICATION 44, CHLOROPLASTIC"/>
    <property type="match status" value="1"/>
</dbReference>
<evidence type="ECO:0000256" key="5">
    <source>
        <dbReference type="ARBA" id="ARBA00022692"/>
    </source>
</evidence>